<dbReference type="PATRIC" id="fig|1513271.3.peg.1613"/>
<proteinExistence type="predicted"/>
<name>A0A0J8GSB3_9ALTE</name>
<accession>A0A0J8GSB3</accession>
<evidence type="ECO:0000313" key="2">
    <source>
        <dbReference type="Proteomes" id="UP000037600"/>
    </source>
</evidence>
<gene>
    <name evidence="1" type="ORF">XM47_07900</name>
</gene>
<sequence>MTEAFVLPKDKKLIVQFRLEPGCLGPDGADFVEDFCLQANKVMKVVDAEFVIWQIIPRFDKSLPEIEYFIADKVLSRDKADKYLKLFDKELGEFELHLDEKLTALVDAYLAK</sequence>
<organism evidence="1 2">
    <name type="scientific">Catenovulum maritimum</name>
    <dbReference type="NCBI Taxonomy" id="1513271"/>
    <lineage>
        <taxon>Bacteria</taxon>
        <taxon>Pseudomonadati</taxon>
        <taxon>Pseudomonadota</taxon>
        <taxon>Gammaproteobacteria</taxon>
        <taxon>Alteromonadales</taxon>
        <taxon>Alteromonadaceae</taxon>
        <taxon>Catenovulum</taxon>
    </lineage>
</organism>
<dbReference type="EMBL" id="LAZL01000010">
    <property type="protein sequence ID" value="KMT65612.1"/>
    <property type="molecule type" value="Genomic_DNA"/>
</dbReference>
<protein>
    <recommendedName>
        <fullName evidence="3">Orphan protein</fullName>
    </recommendedName>
</protein>
<dbReference type="Proteomes" id="UP000037600">
    <property type="component" value="Unassembled WGS sequence"/>
</dbReference>
<dbReference type="STRING" id="1513271.XM47_07900"/>
<evidence type="ECO:0008006" key="3">
    <source>
        <dbReference type="Google" id="ProtNLM"/>
    </source>
</evidence>
<reference evidence="1 2" key="1">
    <citation type="submission" date="2015-04" db="EMBL/GenBank/DDBJ databases">
        <title>Draft Genome Sequence of the Novel Agar-Digesting Marine Bacterium Q1.</title>
        <authorList>
            <person name="Li Y."/>
            <person name="Li D."/>
            <person name="Chen G."/>
            <person name="Du Z."/>
        </authorList>
    </citation>
    <scope>NUCLEOTIDE SEQUENCE [LARGE SCALE GENOMIC DNA]</scope>
    <source>
        <strain evidence="1 2">Q1</strain>
    </source>
</reference>
<keyword evidence="2" id="KW-1185">Reference proteome</keyword>
<comment type="caution">
    <text evidence="1">The sequence shown here is derived from an EMBL/GenBank/DDBJ whole genome shotgun (WGS) entry which is preliminary data.</text>
</comment>
<evidence type="ECO:0000313" key="1">
    <source>
        <dbReference type="EMBL" id="KMT65612.1"/>
    </source>
</evidence>
<dbReference type="OrthoDB" id="5768421at2"/>
<dbReference type="RefSeq" id="WP_048691415.1">
    <property type="nucleotide sequence ID" value="NZ_KQ130487.1"/>
</dbReference>
<dbReference type="AlphaFoldDB" id="A0A0J8GSB3"/>